<sequence>MELKVKNLYKSYKKKEALKDISFELKKGTYGLLGENGAGKSTLMRILSTVDFATKGKIQYDGTDILTLDEEYRNLIGYMPQDYNVYPGFTAKDFLEYMGALKGIPKDKLKVIIPEVLEFVNLADVAKKKVKTFSGGMKRRIGIAQAIMNEPKILILDEPTAGLDPKERIRFSNIISDMSKEKIVLLSTHIVSDIEAIANELIVIKNGEILEMGEIPQLTEHVRGNVWETTVDQDALKRLRKERSVIRLKQTAGKVQVRFVGEQYPDIENLSVEPTLEDYYIVTGGMDQKEDY</sequence>
<dbReference type="Proteomes" id="UP000255036">
    <property type="component" value="Unassembled WGS sequence"/>
</dbReference>
<protein>
    <submittedName>
        <fullName evidence="6">ABC transporter ATP-binding protein</fullName>
    </submittedName>
</protein>
<dbReference type="InterPro" id="IPR003439">
    <property type="entry name" value="ABC_transporter-like_ATP-bd"/>
</dbReference>
<keyword evidence="2" id="KW-0813">Transport</keyword>
<keyword evidence="3" id="KW-0547">Nucleotide-binding</keyword>
<dbReference type="OrthoDB" id="9775135at2"/>
<accession>A0A371AWD0</accession>
<dbReference type="Gene3D" id="3.40.50.300">
    <property type="entry name" value="P-loop containing nucleotide triphosphate hydrolases"/>
    <property type="match status" value="1"/>
</dbReference>
<dbReference type="PROSITE" id="PS00211">
    <property type="entry name" value="ABC_TRANSPORTER_1"/>
    <property type="match status" value="1"/>
</dbReference>
<evidence type="ECO:0000256" key="1">
    <source>
        <dbReference type="ARBA" id="ARBA00005417"/>
    </source>
</evidence>
<dbReference type="PANTHER" id="PTHR43335">
    <property type="entry name" value="ABC TRANSPORTER, ATP-BINDING PROTEIN"/>
    <property type="match status" value="1"/>
</dbReference>
<dbReference type="RefSeq" id="WP_115481720.1">
    <property type="nucleotide sequence ID" value="NZ_QRCT01000019.1"/>
</dbReference>
<evidence type="ECO:0000313" key="6">
    <source>
        <dbReference type="EMBL" id="RDU23851.1"/>
    </source>
</evidence>
<evidence type="ECO:0000256" key="3">
    <source>
        <dbReference type="ARBA" id="ARBA00022741"/>
    </source>
</evidence>
<feature type="domain" description="ABC transporter" evidence="5">
    <location>
        <begin position="3"/>
        <end position="231"/>
    </location>
</feature>
<reference evidence="6 7" key="1">
    <citation type="submission" date="2018-07" db="EMBL/GenBank/DDBJ databases">
        <title>Anaerosacharophilus polymeroproducens gen. nov. sp. nov., an anaerobic bacterium isolated from salt field.</title>
        <authorList>
            <person name="Kim W."/>
            <person name="Yang S.-H."/>
            <person name="Oh J."/>
            <person name="Lee J.-H."/>
            <person name="Kwon K.K."/>
        </authorList>
    </citation>
    <scope>NUCLEOTIDE SEQUENCE [LARGE SCALE GENOMIC DNA]</scope>
    <source>
        <strain evidence="6 7">MCWD5</strain>
    </source>
</reference>
<dbReference type="AlphaFoldDB" id="A0A371AWD0"/>
<dbReference type="InterPro" id="IPR017871">
    <property type="entry name" value="ABC_transporter-like_CS"/>
</dbReference>
<evidence type="ECO:0000313" key="7">
    <source>
        <dbReference type="Proteomes" id="UP000255036"/>
    </source>
</evidence>
<dbReference type="PANTHER" id="PTHR43335:SF2">
    <property type="entry name" value="ABC TRANSPORTER, ATP-BINDING PROTEIN"/>
    <property type="match status" value="1"/>
</dbReference>
<evidence type="ECO:0000256" key="2">
    <source>
        <dbReference type="ARBA" id="ARBA00022448"/>
    </source>
</evidence>
<dbReference type="InterPro" id="IPR003593">
    <property type="entry name" value="AAA+_ATPase"/>
</dbReference>
<comment type="caution">
    <text evidence="6">The sequence shown here is derived from an EMBL/GenBank/DDBJ whole genome shotgun (WGS) entry which is preliminary data.</text>
</comment>
<gene>
    <name evidence="6" type="ORF">DWV06_08310</name>
</gene>
<dbReference type="CDD" id="cd03264">
    <property type="entry name" value="ABC_drug_resistance_like"/>
    <property type="match status" value="1"/>
</dbReference>
<dbReference type="InterPro" id="IPR027417">
    <property type="entry name" value="P-loop_NTPase"/>
</dbReference>
<proteinExistence type="inferred from homology"/>
<dbReference type="GO" id="GO:0016887">
    <property type="term" value="F:ATP hydrolysis activity"/>
    <property type="evidence" value="ECO:0007669"/>
    <property type="project" value="InterPro"/>
</dbReference>
<dbReference type="Pfam" id="PF00005">
    <property type="entry name" value="ABC_tran"/>
    <property type="match status" value="1"/>
</dbReference>
<name>A0A371AWD0_9FIRM</name>
<keyword evidence="7" id="KW-1185">Reference proteome</keyword>
<dbReference type="SMART" id="SM00382">
    <property type="entry name" value="AAA"/>
    <property type="match status" value="1"/>
</dbReference>
<dbReference type="SUPFAM" id="SSF52540">
    <property type="entry name" value="P-loop containing nucleoside triphosphate hydrolases"/>
    <property type="match status" value="1"/>
</dbReference>
<evidence type="ECO:0000256" key="4">
    <source>
        <dbReference type="ARBA" id="ARBA00022840"/>
    </source>
</evidence>
<organism evidence="6 7">
    <name type="scientific">Anaerosacchariphilus polymeriproducens</name>
    <dbReference type="NCBI Taxonomy" id="1812858"/>
    <lineage>
        <taxon>Bacteria</taxon>
        <taxon>Bacillati</taxon>
        <taxon>Bacillota</taxon>
        <taxon>Clostridia</taxon>
        <taxon>Lachnospirales</taxon>
        <taxon>Lachnospiraceae</taxon>
        <taxon>Anaerosacchariphilus</taxon>
    </lineage>
</organism>
<comment type="similarity">
    <text evidence="1">Belongs to the ABC transporter superfamily.</text>
</comment>
<dbReference type="EMBL" id="QRCT01000019">
    <property type="protein sequence ID" value="RDU23851.1"/>
    <property type="molecule type" value="Genomic_DNA"/>
</dbReference>
<dbReference type="PROSITE" id="PS50893">
    <property type="entry name" value="ABC_TRANSPORTER_2"/>
    <property type="match status" value="1"/>
</dbReference>
<dbReference type="GO" id="GO:0005524">
    <property type="term" value="F:ATP binding"/>
    <property type="evidence" value="ECO:0007669"/>
    <property type="project" value="UniProtKB-KW"/>
</dbReference>
<evidence type="ECO:0000259" key="5">
    <source>
        <dbReference type="PROSITE" id="PS50893"/>
    </source>
</evidence>
<keyword evidence="4 6" id="KW-0067">ATP-binding</keyword>